<dbReference type="Proteomes" id="UP000274350">
    <property type="component" value="Chromosome"/>
</dbReference>
<organism evidence="1 2">
    <name type="scientific">Undibacterium piscinae</name>
    <dbReference type="NCBI Taxonomy" id="2495591"/>
    <lineage>
        <taxon>Bacteria</taxon>
        <taxon>Pseudomonadati</taxon>
        <taxon>Pseudomonadota</taxon>
        <taxon>Betaproteobacteria</taxon>
        <taxon>Burkholderiales</taxon>
        <taxon>Oxalobacteraceae</taxon>
        <taxon>Undibacterium</taxon>
    </lineage>
</organism>
<dbReference type="InterPro" id="IPR021951">
    <property type="entry name" value="DUF3567"/>
</dbReference>
<reference evidence="1 2" key="1">
    <citation type="journal article" date="2019" name="Int. J. Syst. Evol. Microbiol.">
        <title>Undibacterium piscinae sp. nov., isolated from Korean shiner intestine.</title>
        <authorList>
            <person name="Lee S.Y."/>
            <person name="Kang W."/>
            <person name="Kim P.S."/>
            <person name="Kim H.S."/>
            <person name="Sung H."/>
            <person name="Shin N.R."/>
            <person name="Whon T.W."/>
            <person name="Yun J.H."/>
            <person name="Lee J.Y."/>
            <person name="Lee J.Y."/>
            <person name="Jung M.J."/>
            <person name="Jeong Y.S."/>
            <person name="Tak E.J."/>
            <person name="Han J.E."/>
            <person name="Hyun D.W."/>
            <person name="Kang M.S."/>
            <person name="Lee K.E."/>
            <person name="Lee B.H."/>
            <person name="Bae J.W."/>
        </authorList>
    </citation>
    <scope>NUCLEOTIDE SEQUENCE [LARGE SCALE GENOMIC DNA]</scope>
    <source>
        <strain evidence="1 2">S11R28</strain>
    </source>
</reference>
<evidence type="ECO:0000313" key="1">
    <source>
        <dbReference type="EMBL" id="QJQ06587.1"/>
    </source>
</evidence>
<dbReference type="EMBL" id="CP051152">
    <property type="protein sequence ID" value="QJQ06587.1"/>
    <property type="molecule type" value="Genomic_DNA"/>
</dbReference>
<dbReference type="KEGG" id="upi:EJG51_012880"/>
<sequence length="90" mass="10519">MNLIYNSDHYSVVEFGADIDHEALRFGGYEITDKSVRREWFIGGSLAENFRKDVHDLIASEPSIEEIDDFLGQFDVYMAQSVFFFMKKIR</sequence>
<dbReference type="Pfam" id="PF12091">
    <property type="entry name" value="DUF3567"/>
    <property type="match status" value="1"/>
</dbReference>
<gene>
    <name evidence="1" type="ORF">EJG51_012880</name>
</gene>
<proteinExistence type="predicted"/>
<accession>A0A6M4A7N9</accession>
<keyword evidence="2" id="KW-1185">Reference proteome</keyword>
<protein>
    <submittedName>
        <fullName evidence="1">DUF3567 domain-containing protein</fullName>
    </submittedName>
</protein>
<name>A0A6M4A7N9_9BURK</name>
<evidence type="ECO:0000313" key="2">
    <source>
        <dbReference type="Proteomes" id="UP000274350"/>
    </source>
</evidence>
<dbReference type="AlphaFoldDB" id="A0A6M4A7N9"/>